<evidence type="ECO:0000313" key="1">
    <source>
        <dbReference type="EMBL" id="MDY7220066.1"/>
    </source>
</evidence>
<keyword evidence="1" id="KW-0378">Hydrolase</keyword>
<gene>
    <name evidence="1" type="ORF">TOI97_10885</name>
</gene>
<accession>A0ABU5GUW1</accession>
<dbReference type="SUPFAM" id="SSF53474">
    <property type="entry name" value="alpha/beta-Hydrolases"/>
    <property type="match status" value="1"/>
</dbReference>
<reference evidence="1 2" key="1">
    <citation type="submission" date="2023-12" db="EMBL/GenBank/DDBJ databases">
        <title>Denitrificimonas halotolerans sp. nov.,a novel species isolated from landfill leachate.</title>
        <authorList>
            <person name="Wang S."/>
        </authorList>
    </citation>
    <scope>NUCLEOTIDE SEQUENCE [LARGE SCALE GENOMIC DNA]</scope>
    <source>
        <strain evidence="1 2">JX-1</strain>
    </source>
</reference>
<organism evidence="1 2">
    <name type="scientific">Denitrificimonas halotolerans</name>
    <dbReference type="NCBI Taxonomy" id="3098930"/>
    <lineage>
        <taxon>Bacteria</taxon>
        <taxon>Pseudomonadati</taxon>
        <taxon>Pseudomonadota</taxon>
        <taxon>Gammaproteobacteria</taxon>
        <taxon>Pseudomonadales</taxon>
        <taxon>Pseudomonadaceae</taxon>
        <taxon>Denitrificimonas</taxon>
    </lineage>
</organism>
<dbReference type="RefSeq" id="WP_321554150.1">
    <property type="nucleotide sequence ID" value="NZ_JAXIVU010000017.1"/>
</dbReference>
<dbReference type="InterPro" id="IPR029058">
    <property type="entry name" value="AB_hydrolase_fold"/>
</dbReference>
<dbReference type="InterPro" id="IPR008886">
    <property type="entry name" value="UPF0227/Esterase_YqiA"/>
</dbReference>
<dbReference type="Pfam" id="PF05728">
    <property type="entry name" value="UPF0227"/>
    <property type="match status" value="1"/>
</dbReference>
<dbReference type="Proteomes" id="UP001294570">
    <property type="component" value="Unassembled WGS sequence"/>
</dbReference>
<evidence type="ECO:0000313" key="2">
    <source>
        <dbReference type="Proteomes" id="UP001294570"/>
    </source>
</evidence>
<sequence length="206" mass="23322">MCKRPSIVYIHGFNSSPASFKAQQVRKAWQQLELPEEDLQVPALHHHPHRAIAQLQEIIESLGQPVLVGSSLGGYYATYLAQRYLLKALLINPAVRPHRLFDNFATEQVNLYTGEQWLLTESHLHGLAALEVPSPCDPQRFSVWLQTGDETLDYWLAEQYYCNCSVNVQQGGFHGFENFIEHLPALFSYAGVTPSVLQKLDLSAFE</sequence>
<dbReference type="PANTHER" id="PTHR35602">
    <property type="entry name" value="ESTERASE YQIA-RELATED"/>
    <property type="match status" value="1"/>
</dbReference>
<protein>
    <submittedName>
        <fullName evidence="1">YqiA/YcfP family alpha/beta fold hydrolase</fullName>
    </submittedName>
</protein>
<keyword evidence="2" id="KW-1185">Reference proteome</keyword>
<name>A0ABU5GUW1_9GAMM</name>
<dbReference type="EMBL" id="JAXIVU010000017">
    <property type="protein sequence ID" value="MDY7220066.1"/>
    <property type="molecule type" value="Genomic_DNA"/>
</dbReference>
<dbReference type="PANTHER" id="PTHR35602:SF3">
    <property type="entry name" value="ESTERASE YQIA"/>
    <property type="match status" value="1"/>
</dbReference>
<proteinExistence type="predicted"/>
<dbReference type="Gene3D" id="3.40.50.1820">
    <property type="entry name" value="alpha/beta hydrolase"/>
    <property type="match status" value="1"/>
</dbReference>
<comment type="caution">
    <text evidence="1">The sequence shown here is derived from an EMBL/GenBank/DDBJ whole genome shotgun (WGS) entry which is preliminary data.</text>
</comment>
<dbReference type="GO" id="GO:0016787">
    <property type="term" value="F:hydrolase activity"/>
    <property type="evidence" value="ECO:0007669"/>
    <property type="project" value="UniProtKB-KW"/>
</dbReference>